<evidence type="ECO:0000313" key="2">
    <source>
        <dbReference type="Proteomes" id="UP001470230"/>
    </source>
</evidence>
<evidence type="ECO:0000313" key="1">
    <source>
        <dbReference type="EMBL" id="KAK8886073.1"/>
    </source>
</evidence>
<comment type="caution">
    <text evidence="1">The sequence shown here is derived from an EMBL/GenBank/DDBJ whole genome shotgun (WGS) entry which is preliminary data.</text>
</comment>
<dbReference type="EMBL" id="JAPFFF010000007">
    <property type="protein sequence ID" value="KAK8886073.1"/>
    <property type="molecule type" value="Genomic_DNA"/>
</dbReference>
<sequence length="487" mass="56345">MTSPKEKEKKRKACSELINQFVACTNNKLAQIAESLINFIPEFTSLIITQTYSKIINILSTKNTAKVVIDRVFEMLIFMFQNSKGNVQEDPYRTIFSNKLFFNSIFMYTGLDDKGEFNHKIINFIYNCLLLKAPEYFVNFFLESINPIRLLMNSLANQAGDDIEASQLFNSIFASNPKIRDSLISEVIPLVKKFPPHLVVDLMIASEVIKNTMTIDDFKEWLLKQNKFSLSDVNQIFVLYPPLWQSLLPIQMILKTDPPRRIAFIKWIHDMPPIQNIVISSEFIHEAFNQISCPPYQFESIEDIITSPKESKYDSYDLFVFSRLFVLSYSNPEHAFKGSINFIFECIHSKSEFISTAAIQVLASWIVKFNFLVPSTIVYGICEEICTAKNKSIKCLYQILLHLISKGCKVAEMVIRNDPELRFDAKNAFLVKRSTWEFKNFDELIDLVPSYDDFDEKGMLRVLDCIIDYFGIGEGKEEEIIEEEEVK</sequence>
<dbReference type="Proteomes" id="UP001470230">
    <property type="component" value="Unassembled WGS sequence"/>
</dbReference>
<keyword evidence="2" id="KW-1185">Reference proteome</keyword>
<accession>A0ABR2K4L7</accession>
<reference evidence="1 2" key="1">
    <citation type="submission" date="2024-04" db="EMBL/GenBank/DDBJ databases">
        <title>Tritrichomonas musculus Genome.</title>
        <authorList>
            <person name="Alves-Ferreira E."/>
            <person name="Grigg M."/>
            <person name="Lorenzi H."/>
            <person name="Galac M."/>
        </authorList>
    </citation>
    <scope>NUCLEOTIDE SEQUENCE [LARGE SCALE GENOMIC DNA]</scope>
    <source>
        <strain evidence="1 2">EAF2021</strain>
    </source>
</reference>
<gene>
    <name evidence="1" type="ORF">M9Y10_041533</name>
</gene>
<proteinExistence type="predicted"/>
<name>A0ABR2K4L7_9EUKA</name>
<protein>
    <submittedName>
        <fullName evidence="1">Uncharacterized protein</fullName>
    </submittedName>
</protein>
<organism evidence="1 2">
    <name type="scientific">Tritrichomonas musculus</name>
    <dbReference type="NCBI Taxonomy" id="1915356"/>
    <lineage>
        <taxon>Eukaryota</taxon>
        <taxon>Metamonada</taxon>
        <taxon>Parabasalia</taxon>
        <taxon>Tritrichomonadida</taxon>
        <taxon>Tritrichomonadidae</taxon>
        <taxon>Tritrichomonas</taxon>
    </lineage>
</organism>